<protein>
    <submittedName>
        <fullName evidence="7">MYND finger protein</fullName>
    </submittedName>
</protein>
<dbReference type="InterPro" id="IPR002893">
    <property type="entry name" value="Znf_MYND"/>
</dbReference>
<evidence type="ECO:0000256" key="3">
    <source>
        <dbReference type="ARBA" id="ARBA00022833"/>
    </source>
</evidence>
<gene>
    <name evidence="7" type="ORF">LshimejAT787_0100500</name>
</gene>
<keyword evidence="3" id="KW-0862">Zinc</keyword>
<accession>A0A9P3PC89</accession>
<sequence length="81" mass="9245">MTVTCYFCNKDLPNSQMKHCARCLLVTYCSKECQTLSWKASHKQSCRIHPSFAPSTDPKTVNGRWSFGRRNSRHSGLVLHA</sequence>
<evidence type="ECO:0000256" key="1">
    <source>
        <dbReference type="ARBA" id="ARBA00022723"/>
    </source>
</evidence>
<name>A0A9P3PC89_LYOSH</name>
<dbReference type="EMBL" id="BRPK01000001">
    <property type="protein sequence ID" value="GLB33165.1"/>
    <property type="molecule type" value="Genomic_DNA"/>
</dbReference>
<evidence type="ECO:0000313" key="8">
    <source>
        <dbReference type="Proteomes" id="UP001063166"/>
    </source>
</evidence>
<dbReference type="GO" id="GO:0008270">
    <property type="term" value="F:zinc ion binding"/>
    <property type="evidence" value="ECO:0007669"/>
    <property type="project" value="UniProtKB-KW"/>
</dbReference>
<organism evidence="7 8">
    <name type="scientific">Lyophyllum shimeji</name>
    <name type="common">Hon-shimeji</name>
    <name type="synonym">Tricholoma shimeji</name>
    <dbReference type="NCBI Taxonomy" id="47721"/>
    <lineage>
        <taxon>Eukaryota</taxon>
        <taxon>Fungi</taxon>
        <taxon>Dikarya</taxon>
        <taxon>Basidiomycota</taxon>
        <taxon>Agaricomycotina</taxon>
        <taxon>Agaricomycetes</taxon>
        <taxon>Agaricomycetidae</taxon>
        <taxon>Agaricales</taxon>
        <taxon>Tricholomatineae</taxon>
        <taxon>Lyophyllaceae</taxon>
        <taxon>Lyophyllum</taxon>
    </lineage>
</organism>
<dbReference type="PROSITE" id="PS50865">
    <property type="entry name" value="ZF_MYND_2"/>
    <property type="match status" value="1"/>
</dbReference>
<dbReference type="Proteomes" id="UP001063166">
    <property type="component" value="Unassembled WGS sequence"/>
</dbReference>
<feature type="region of interest" description="Disordered" evidence="5">
    <location>
        <begin position="52"/>
        <end position="81"/>
    </location>
</feature>
<dbReference type="PROSITE" id="PS01360">
    <property type="entry name" value="ZF_MYND_1"/>
    <property type="match status" value="1"/>
</dbReference>
<dbReference type="OrthoDB" id="9922773at2759"/>
<keyword evidence="2 4" id="KW-0863">Zinc-finger</keyword>
<reference evidence="7" key="1">
    <citation type="submission" date="2022-07" db="EMBL/GenBank/DDBJ databases">
        <title>The genome of Lyophyllum shimeji provides insight into the initial evolution of ectomycorrhizal fungal genome.</title>
        <authorList>
            <person name="Kobayashi Y."/>
            <person name="Shibata T."/>
            <person name="Hirakawa H."/>
            <person name="Shigenobu S."/>
            <person name="Nishiyama T."/>
            <person name="Yamada A."/>
            <person name="Hasebe M."/>
            <person name="Kawaguchi M."/>
        </authorList>
    </citation>
    <scope>NUCLEOTIDE SEQUENCE</scope>
    <source>
        <strain evidence="7">AT787</strain>
    </source>
</reference>
<evidence type="ECO:0000256" key="5">
    <source>
        <dbReference type="SAM" id="MobiDB-lite"/>
    </source>
</evidence>
<dbReference type="AlphaFoldDB" id="A0A9P3PC89"/>
<keyword evidence="1" id="KW-0479">Metal-binding</keyword>
<dbReference type="SUPFAM" id="SSF144232">
    <property type="entry name" value="HIT/MYND zinc finger-like"/>
    <property type="match status" value="1"/>
</dbReference>
<keyword evidence="8" id="KW-1185">Reference proteome</keyword>
<dbReference type="Gene3D" id="6.10.140.2220">
    <property type="match status" value="1"/>
</dbReference>
<evidence type="ECO:0000256" key="2">
    <source>
        <dbReference type="ARBA" id="ARBA00022771"/>
    </source>
</evidence>
<comment type="caution">
    <text evidence="7">The sequence shown here is derived from an EMBL/GenBank/DDBJ whole genome shotgun (WGS) entry which is preliminary data.</text>
</comment>
<evidence type="ECO:0000256" key="4">
    <source>
        <dbReference type="PROSITE-ProRule" id="PRU00134"/>
    </source>
</evidence>
<evidence type="ECO:0000313" key="7">
    <source>
        <dbReference type="EMBL" id="GLB33165.1"/>
    </source>
</evidence>
<evidence type="ECO:0000259" key="6">
    <source>
        <dbReference type="PROSITE" id="PS50865"/>
    </source>
</evidence>
<proteinExistence type="predicted"/>
<feature type="domain" description="MYND-type" evidence="6">
    <location>
        <begin position="5"/>
        <end position="46"/>
    </location>
</feature>
<dbReference type="Pfam" id="PF01753">
    <property type="entry name" value="zf-MYND"/>
    <property type="match status" value="1"/>
</dbReference>